<evidence type="ECO:0000313" key="2">
    <source>
        <dbReference type="EMBL" id="XCB28606.1"/>
    </source>
</evidence>
<keyword evidence="1" id="KW-0732">Signal</keyword>
<gene>
    <name evidence="2" type="ORF">RBB75_09845</name>
</gene>
<dbReference type="AlphaFoldDB" id="A0AAU7ZHX5"/>
<dbReference type="EMBL" id="CP132932">
    <property type="protein sequence ID" value="XCB28606.1"/>
    <property type="molecule type" value="Genomic_DNA"/>
</dbReference>
<feature type="signal peptide" evidence="1">
    <location>
        <begin position="1"/>
        <end position="16"/>
    </location>
</feature>
<proteinExistence type="predicted"/>
<name>A0AAU7ZHX5_9BACT</name>
<sequence length="154" mass="17255">MKKIFLLLALSATSFAQQPPCGLTTITETTPLLYPPIAKAAHVGGTVIFLVSFKQSGEVENIELLSGPKMLRAPASLYVNGLRVNAYGGPRTCPMVIRYVIQQDDADLRPVERTDYQHVIIYAKPLVICDPEMHIEKVRKRFWPISLHKPKQLD</sequence>
<reference evidence="2" key="2">
    <citation type="journal article" date="2024" name="Environ. Microbiol.">
        <title>Genome analysis and description of Tunturibacter gen. nov. expands the diversity of Terriglobia in tundra soils.</title>
        <authorList>
            <person name="Messyasz A."/>
            <person name="Mannisto M.K."/>
            <person name="Kerkhof L.J."/>
            <person name="Haggblom M.M."/>
        </authorList>
    </citation>
    <scope>NUCLEOTIDE SEQUENCE</scope>
    <source>
        <strain evidence="2">M8UP23</strain>
    </source>
</reference>
<protein>
    <submittedName>
        <fullName evidence="2">Energy transducer TonB</fullName>
    </submittedName>
</protein>
<dbReference type="Gene3D" id="3.30.1150.10">
    <property type="match status" value="1"/>
</dbReference>
<feature type="chain" id="PRO_5043930340" evidence="1">
    <location>
        <begin position="17"/>
        <end position="154"/>
    </location>
</feature>
<dbReference type="KEGG" id="temp:RBB75_09845"/>
<organism evidence="2">
    <name type="scientific">Tunturiibacter empetritectus</name>
    <dbReference type="NCBI Taxonomy" id="3069691"/>
    <lineage>
        <taxon>Bacteria</taxon>
        <taxon>Pseudomonadati</taxon>
        <taxon>Acidobacteriota</taxon>
        <taxon>Terriglobia</taxon>
        <taxon>Terriglobales</taxon>
        <taxon>Acidobacteriaceae</taxon>
        <taxon>Tunturiibacter</taxon>
    </lineage>
</organism>
<reference evidence="2" key="1">
    <citation type="submission" date="2023-08" db="EMBL/GenBank/DDBJ databases">
        <authorList>
            <person name="Messyasz A."/>
            <person name="Mannisto M.K."/>
            <person name="Kerkhof L.J."/>
            <person name="Haggblom M."/>
        </authorList>
    </citation>
    <scope>NUCLEOTIDE SEQUENCE</scope>
    <source>
        <strain evidence="2">M8UP23</strain>
    </source>
</reference>
<accession>A0AAU7ZHX5</accession>
<dbReference type="SUPFAM" id="SSF74653">
    <property type="entry name" value="TolA/TonB C-terminal domain"/>
    <property type="match status" value="1"/>
</dbReference>
<dbReference type="RefSeq" id="WP_353070325.1">
    <property type="nucleotide sequence ID" value="NZ_CP132932.1"/>
</dbReference>
<evidence type="ECO:0000256" key="1">
    <source>
        <dbReference type="SAM" id="SignalP"/>
    </source>
</evidence>